<evidence type="ECO:0000256" key="1">
    <source>
        <dbReference type="SAM" id="Phobius"/>
    </source>
</evidence>
<evidence type="ECO:0000313" key="2">
    <source>
        <dbReference type="EMBL" id="MBA4631131.1"/>
    </source>
</evidence>
<protein>
    <submittedName>
        <fullName evidence="2">Uncharacterized protein</fullName>
    </submittedName>
</protein>
<keyword evidence="1" id="KW-0812">Transmembrane</keyword>
<sequence length="137" mass="15481">MIHDRITRDKQNLILTLTLTLTLIKVLNNLNPHRISSSDNGLTNTLNGNMLITRILLLDLGNLINMLERNRRRNSVSWAGASTLNTSGILEVPRHSRRLNDEFEGVVFVSSNGDRHWSVWLVLLGSSIEVFTEGHQV</sequence>
<dbReference type="EMBL" id="GISG01076639">
    <property type="protein sequence ID" value="MBA4631131.1"/>
    <property type="molecule type" value="Transcribed_RNA"/>
</dbReference>
<dbReference type="AlphaFoldDB" id="A0A7C8Z187"/>
<name>A0A7C8Z187_OPUST</name>
<accession>A0A7C8Z187</accession>
<feature type="transmembrane region" description="Helical" evidence="1">
    <location>
        <begin position="50"/>
        <end position="67"/>
    </location>
</feature>
<proteinExistence type="predicted"/>
<organism evidence="2">
    <name type="scientific">Opuntia streptacantha</name>
    <name type="common">Prickly pear cactus</name>
    <name type="synonym">Opuntia cardona</name>
    <dbReference type="NCBI Taxonomy" id="393608"/>
    <lineage>
        <taxon>Eukaryota</taxon>
        <taxon>Viridiplantae</taxon>
        <taxon>Streptophyta</taxon>
        <taxon>Embryophyta</taxon>
        <taxon>Tracheophyta</taxon>
        <taxon>Spermatophyta</taxon>
        <taxon>Magnoliopsida</taxon>
        <taxon>eudicotyledons</taxon>
        <taxon>Gunneridae</taxon>
        <taxon>Pentapetalae</taxon>
        <taxon>Caryophyllales</taxon>
        <taxon>Cactineae</taxon>
        <taxon>Cactaceae</taxon>
        <taxon>Opuntioideae</taxon>
        <taxon>Opuntia</taxon>
    </lineage>
</organism>
<reference evidence="2" key="2">
    <citation type="submission" date="2020-07" db="EMBL/GenBank/DDBJ databases">
        <authorList>
            <person name="Vera ALvarez R."/>
            <person name="Arias-Moreno D.M."/>
            <person name="Jimenez-Jacinto V."/>
            <person name="Jimenez-Bremont J.F."/>
            <person name="Swaminathan K."/>
            <person name="Moose S.P."/>
            <person name="Guerrero-Gonzalez M.L."/>
            <person name="Marino-Ramirez L."/>
            <person name="Landsman D."/>
            <person name="Rodriguez-Kessler M."/>
            <person name="Delgado-Sanchez P."/>
        </authorList>
    </citation>
    <scope>NUCLEOTIDE SEQUENCE</scope>
    <source>
        <tissue evidence="2">Cladode</tissue>
    </source>
</reference>
<feature type="transmembrane region" description="Helical" evidence="1">
    <location>
        <begin position="12"/>
        <end position="30"/>
    </location>
</feature>
<reference evidence="2" key="1">
    <citation type="journal article" date="2013" name="J. Plant Res.">
        <title>Effect of fungi and light on seed germination of three Opuntia species from semiarid lands of central Mexico.</title>
        <authorList>
            <person name="Delgado-Sanchez P."/>
            <person name="Jimenez-Bremont J.F."/>
            <person name="Guerrero-Gonzalez Mde L."/>
            <person name="Flores J."/>
        </authorList>
    </citation>
    <scope>NUCLEOTIDE SEQUENCE</scope>
    <source>
        <tissue evidence="2">Cladode</tissue>
    </source>
</reference>
<keyword evidence="1" id="KW-0472">Membrane</keyword>
<keyword evidence="1" id="KW-1133">Transmembrane helix</keyword>